<feature type="binding site" evidence="9">
    <location>
        <position position="75"/>
    </location>
    <ligand>
        <name>Mg(2+)</name>
        <dbReference type="ChEBI" id="CHEBI:18420"/>
    </ligand>
</feature>
<name>A0A4P2VKD9_FLUSA</name>
<feature type="binding site" evidence="9">
    <location>
        <position position="227"/>
    </location>
    <ligand>
        <name>ATP</name>
        <dbReference type="ChEBI" id="CHEBI:30616"/>
    </ligand>
</feature>
<feature type="binding site" evidence="9">
    <location>
        <position position="319"/>
    </location>
    <ligand>
        <name>DNA</name>
        <dbReference type="ChEBI" id="CHEBI:16991"/>
    </ligand>
</feature>
<dbReference type="SUPFAM" id="SSF52540">
    <property type="entry name" value="P-loop containing nucleoside triphosphate hydrolases"/>
    <property type="match status" value="1"/>
</dbReference>
<dbReference type="GO" id="GO:0005737">
    <property type="term" value="C:cytoplasm"/>
    <property type="evidence" value="ECO:0007669"/>
    <property type="project" value="UniProtKB-SubCell"/>
</dbReference>
<feature type="binding site" evidence="9">
    <location>
        <position position="76"/>
    </location>
    <ligand>
        <name>ATP</name>
        <dbReference type="ChEBI" id="CHEBI:30616"/>
    </ligand>
</feature>
<protein>
    <recommendedName>
        <fullName evidence="9">Holliday junction branch migration complex subunit RuvB</fullName>
        <ecNumber evidence="9">3.6.4.-</ecNumber>
    </recommendedName>
</protein>
<organism evidence="11 12">
    <name type="scientific">Fluviispira sanaruensis</name>
    <dbReference type="NCBI Taxonomy" id="2493639"/>
    <lineage>
        <taxon>Bacteria</taxon>
        <taxon>Pseudomonadati</taxon>
        <taxon>Bdellovibrionota</taxon>
        <taxon>Oligoflexia</taxon>
        <taxon>Silvanigrellales</taxon>
        <taxon>Silvanigrellaceae</taxon>
        <taxon>Fluviispira</taxon>
    </lineage>
</organism>
<dbReference type="InterPro" id="IPR004605">
    <property type="entry name" value="DNA_helicase_Holl-junc_RuvB"/>
</dbReference>
<dbReference type="GO" id="GO:0005524">
    <property type="term" value="F:ATP binding"/>
    <property type="evidence" value="ECO:0007669"/>
    <property type="project" value="UniProtKB-UniRule"/>
</dbReference>
<dbReference type="InterPro" id="IPR008823">
    <property type="entry name" value="RuvB_wg_C"/>
</dbReference>
<feature type="domain" description="AAA+ ATPase" evidence="10">
    <location>
        <begin position="60"/>
        <end position="191"/>
    </location>
</feature>
<evidence type="ECO:0000259" key="10">
    <source>
        <dbReference type="SMART" id="SM00382"/>
    </source>
</evidence>
<feature type="binding site" evidence="9">
    <location>
        <position position="180"/>
    </location>
    <ligand>
        <name>ATP</name>
        <dbReference type="ChEBI" id="CHEBI:30616"/>
    </ligand>
</feature>
<dbReference type="InterPro" id="IPR008824">
    <property type="entry name" value="RuvB-like_N"/>
</dbReference>
<evidence type="ECO:0000256" key="7">
    <source>
        <dbReference type="ARBA" id="ARBA00023172"/>
    </source>
</evidence>
<dbReference type="GO" id="GO:0006281">
    <property type="term" value="P:DNA repair"/>
    <property type="evidence" value="ECO:0007669"/>
    <property type="project" value="UniProtKB-UniRule"/>
</dbReference>
<dbReference type="Gene3D" id="3.40.50.300">
    <property type="entry name" value="P-loop containing nucleotide triphosphate hydrolases"/>
    <property type="match status" value="1"/>
</dbReference>
<keyword evidence="1 9" id="KW-0963">Cytoplasm</keyword>
<comment type="similarity">
    <text evidence="9">Belongs to the RuvB family.</text>
</comment>
<dbReference type="RefSeq" id="WP_216678655.1">
    <property type="nucleotide sequence ID" value="NZ_AP019368.1"/>
</dbReference>
<dbReference type="Pfam" id="PF17864">
    <property type="entry name" value="AAA_lid_4"/>
    <property type="match status" value="1"/>
</dbReference>
<evidence type="ECO:0000256" key="9">
    <source>
        <dbReference type="HAMAP-Rule" id="MF_00016"/>
    </source>
</evidence>
<dbReference type="KEGG" id="sbf:JCM31447_16740"/>
<reference evidence="11 12" key="1">
    <citation type="submission" date="2018-12" db="EMBL/GenBank/DDBJ databases">
        <title>Rubrispira sanarue gen. nov., sp., nov., a member of the order Silvanigrellales, isolated from a brackish lake in Hamamatsu Japan.</title>
        <authorList>
            <person name="Maejima Y."/>
            <person name="Iino T."/>
            <person name="Muraguchi Y."/>
            <person name="Fukuda K."/>
            <person name="Nojiri H."/>
            <person name="Ohkuma M."/>
            <person name="Moriuchi R."/>
            <person name="Dohra H."/>
            <person name="Kimbara K."/>
            <person name="Shintani M."/>
        </authorList>
    </citation>
    <scope>NUCLEOTIDE SEQUENCE [LARGE SCALE GENOMIC DNA]</scope>
    <source>
        <strain evidence="11 12">RF1110005</strain>
    </source>
</reference>
<keyword evidence="2 9" id="KW-0547">Nucleotide-binding</keyword>
<keyword evidence="3 9" id="KW-0227">DNA damage</keyword>
<keyword evidence="12" id="KW-1185">Reference proteome</keyword>
<dbReference type="InterPro" id="IPR027417">
    <property type="entry name" value="P-loop_NTPase"/>
</dbReference>
<evidence type="ECO:0000256" key="8">
    <source>
        <dbReference type="ARBA" id="ARBA00023204"/>
    </source>
</evidence>
<feature type="binding site" evidence="9">
    <location>
        <position position="74"/>
    </location>
    <ligand>
        <name>ATP</name>
        <dbReference type="ChEBI" id="CHEBI:30616"/>
    </ligand>
</feature>
<feature type="binding site" evidence="9">
    <location>
        <position position="324"/>
    </location>
    <ligand>
        <name>DNA</name>
        <dbReference type="ChEBI" id="CHEBI:16991"/>
    </ligand>
</feature>
<comment type="subcellular location">
    <subcellularLocation>
        <location evidence="9">Cytoplasm</location>
    </subcellularLocation>
</comment>
<dbReference type="Pfam" id="PF05496">
    <property type="entry name" value="RuvB_N"/>
    <property type="match status" value="1"/>
</dbReference>
<keyword evidence="11" id="KW-0347">Helicase</keyword>
<feature type="binding site" evidence="9">
    <location>
        <position position="71"/>
    </location>
    <ligand>
        <name>ATP</name>
        <dbReference type="ChEBI" id="CHEBI:30616"/>
    </ligand>
</feature>
<comment type="catalytic activity">
    <reaction evidence="9">
        <text>ATP + H2O = ADP + phosphate + H(+)</text>
        <dbReference type="Rhea" id="RHEA:13065"/>
        <dbReference type="ChEBI" id="CHEBI:15377"/>
        <dbReference type="ChEBI" id="CHEBI:15378"/>
        <dbReference type="ChEBI" id="CHEBI:30616"/>
        <dbReference type="ChEBI" id="CHEBI:43474"/>
        <dbReference type="ChEBI" id="CHEBI:456216"/>
    </reaction>
</comment>
<evidence type="ECO:0000256" key="6">
    <source>
        <dbReference type="ARBA" id="ARBA00023125"/>
    </source>
</evidence>
<dbReference type="SMART" id="SM00382">
    <property type="entry name" value="AAA"/>
    <property type="match status" value="1"/>
</dbReference>
<dbReference type="Pfam" id="PF05491">
    <property type="entry name" value="WHD_RuvB"/>
    <property type="match status" value="1"/>
</dbReference>
<keyword evidence="7 9" id="KW-0233">DNA recombination</keyword>
<feature type="binding site" evidence="9">
    <location>
        <position position="30"/>
    </location>
    <ligand>
        <name>ATP</name>
        <dbReference type="ChEBI" id="CHEBI:30616"/>
    </ligand>
</feature>
<feature type="binding site" evidence="9">
    <location>
        <position position="75"/>
    </location>
    <ligand>
        <name>ATP</name>
        <dbReference type="ChEBI" id="CHEBI:30616"/>
    </ligand>
</feature>
<dbReference type="GO" id="GO:0000400">
    <property type="term" value="F:four-way junction DNA binding"/>
    <property type="evidence" value="ECO:0007669"/>
    <property type="project" value="UniProtKB-UniRule"/>
</dbReference>
<comment type="domain">
    <text evidence="9">Has 3 domains, the large (RuvB-L) and small ATPase (RuvB-S) domains and the C-terminal head (RuvB-H) domain. The head domain binds DNA, while the ATPase domains jointly bind ATP, ADP or are empty depending on the state of the subunit in the translocation cycle. During a single DNA translocation step the structure of each domain remains the same, but their relative positions change.</text>
</comment>
<feature type="binding site" evidence="9">
    <location>
        <position position="190"/>
    </location>
    <ligand>
        <name>ATP</name>
        <dbReference type="ChEBI" id="CHEBI:30616"/>
    </ligand>
</feature>
<evidence type="ECO:0000313" key="11">
    <source>
        <dbReference type="EMBL" id="BBH53231.1"/>
    </source>
</evidence>
<evidence type="ECO:0000256" key="1">
    <source>
        <dbReference type="ARBA" id="ARBA00022490"/>
    </source>
</evidence>
<dbReference type="EMBL" id="AP019368">
    <property type="protein sequence ID" value="BBH53231.1"/>
    <property type="molecule type" value="Genomic_DNA"/>
</dbReference>
<evidence type="ECO:0000256" key="2">
    <source>
        <dbReference type="ARBA" id="ARBA00022741"/>
    </source>
</evidence>
<dbReference type="PANTHER" id="PTHR42848">
    <property type="match status" value="1"/>
</dbReference>
<evidence type="ECO:0000256" key="3">
    <source>
        <dbReference type="ARBA" id="ARBA00022763"/>
    </source>
</evidence>
<dbReference type="NCBIfam" id="NF000868">
    <property type="entry name" value="PRK00080.1"/>
    <property type="match status" value="1"/>
</dbReference>
<feature type="binding site" evidence="9">
    <location>
        <position position="29"/>
    </location>
    <ligand>
        <name>ATP</name>
        <dbReference type="ChEBI" id="CHEBI:30616"/>
    </ligand>
</feature>
<keyword evidence="8 9" id="KW-0234">DNA repair</keyword>
<keyword evidence="5 9" id="KW-0067">ATP-binding</keyword>
<gene>
    <name evidence="9" type="primary">ruvB</name>
    <name evidence="11" type="ORF">JCM31447_16740</name>
</gene>
<dbReference type="Gene3D" id="1.10.8.60">
    <property type="match status" value="1"/>
</dbReference>
<feature type="region of interest" description="Head domain (RuvB-H)" evidence="9">
    <location>
        <begin position="264"/>
        <end position="338"/>
    </location>
</feature>
<dbReference type="InterPro" id="IPR041445">
    <property type="entry name" value="AAA_lid_4"/>
</dbReference>
<evidence type="ECO:0000256" key="5">
    <source>
        <dbReference type="ARBA" id="ARBA00022840"/>
    </source>
</evidence>
<dbReference type="HAMAP" id="MF_00016">
    <property type="entry name" value="DNA_HJ_migration_RuvB"/>
    <property type="match status" value="1"/>
</dbReference>
<dbReference type="InterPro" id="IPR036390">
    <property type="entry name" value="WH_DNA-bd_sf"/>
</dbReference>
<comment type="caution">
    <text evidence="9">Lacks conserved residue(s) required for the propagation of feature annotation.</text>
</comment>
<evidence type="ECO:0000313" key="12">
    <source>
        <dbReference type="Proteomes" id="UP000291236"/>
    </source>
</evidence>
<comment type="function">
    <text evidence="9">The RuvA-RuvB-RuvC complex processes Holliday junction (HJ) DNA during genetic recombination and DNA repair, while the RuvA-RuvB complex plays an important role in the rescue of blocked DNA replication forks via replication fork reversal (RFR). RuvA specifically binds to HJ cruciform DNA, conferring on it an open structure. The RuvB hexamer acts as an ATP-dependent pump, pulling dsDNA into and through the RuvAB complex. RuvB forms 2 homohexamers on either side of HJ DNA bound by 1 or 2 RuvA tetramers; 4 subunits per hexamer contact DNA at a time. Coordinated motions by a converter formed by DNA-disengaged RuvB subunits stimulates ATP hydrolysis and nucleotide exchange. Immobilization of the converter enables RuvB to convert the ATP-contained energy into a lever motion, pulling 2 nucleotides of DNA out of the RuvA tetramer per ATP hydrolyzed, thus driving DNA branch migration. The RuvB motors rotate together with the DNA substrate, which together with the progressing nucleotide cycle form the mechanistic basis for DNA recombination by continuous HJ branch migration. Branch migration allows RuvC to scan DNA until it finds its consensus sequence, where it cleaves and resolves cruciform DNA.</text>
</comment>
<feature type="region of interest" description="Small ATPAse domain (RuvB-S)" evidence="9">
    <location>
        <begin position="191"/>
        <end position="261"/>
    </location>
</feature>
<keyword evidence="6 9" id="KW-0238">DNA-binding</keyword>
<dbReference type="GO" id="GO:0006310">
    <property type="term" value="P:DNA recombination"/>
    <property type="evidence" value="ECO:0007669"/>
    <property type="project" value="UniProtKB-UniRule"/>
</dbReference>
<dbReference type="AlphaFoldDB" id="A0A4P2VKD9"/>
<dbReference type="PANTHER" id="PTHR42848:SF1">
    <property type="entry name" value="HOLLIDAY JUNCTION BRANCH MIGRATION COMPLEX SUBUNIT RUVB"/>
    <property type="match status" value="1"/>
</dbReference>
<dbReference type="GO" id="GO:0009378">
    <property type="term" value="F:four-way junction helicase activity"/>
    <property type="evidence" value="ECO:0007669"/>
    <property type="project" value="InterPro"/>
</dbReference>
<dbReference type="Proteomes" id="UP000291236">
    <property type="component" value="Chromosome"/>
</dbReference>
<dbReference type="SUPFAM" id="SSF46785">
    <property type="entry name" value="Winged helix' DNA-binding domain"/>
    <property type="match status" value="1"/>
</dbReference>
<dbReference type="Gene3D" id="1.10.10.10">
    <property type="entry name" value="Winged helix-like DNA-binding domain superfamily/Winged helix DNA-binding domain"/>
    <property type="match status" value="1"/>
</dbReference>
<accession>A0A4P2VKD9</accession>
<comment type="subunit">
    <text evidence="9">Homohexamer. Forms an RuvA(8)-RuvB(12)-Holliday junction (HJ) complex. HJ DNA is sandwiched between 2 RuvA tetramers; dsDNA enters through RuvA and exits via RuvB. An RuvB hexamer assembles on each DNA strand where it exits the tetramer. Each RuvB hexamer is contacted by two RuvA subunits (via domain III) on 2 adjacent RuvB subunits; this complex drives branch migration. In the full resolvosome a probable DNA-RuvA(4)-RuvB(12)-RuvC(2) complex forms which resolves the HJ.</text>
</comment>
<dbReference type="CDD" id="cd00009">
    <property type="entry name" value="AAA"/>
    <property type="match status" value="1"/>
</dbReference>
<keyword evidence="4 9" id="KW-0378">Hydrolase</keyword>
<sequence>METSVHANLENTLTMQELAKEIIEPHINLRPKSFEDYPGQERICENLKIYTKAAKMRGKMLDHCLFHGPPGLGKTTLAGIIAENMECQIKITSGPVIERAADLMGILASLESKTILFIDEIHRLPANVEEILYSAMEDMRLDILIGQGPTARTVKFDLPPFCLIGATTRAGSISAPLRDRFGIQEHLDYYSDESLCKIIMRSARIMNTIIEENAAQCLAKRCRGTPRIANQLLRRVLDFALVANKATIDVEIIDRALERLGVDCEGLSHMDRDFLRIMHERYNGGPVGLEAISSALNEEKSTLEDVYEPYLVYRGFILRTARGRLLSPTGKEHLLKFI</sequence>
<dbReference type="InterPro" id="IPR036388">
    <property type="entry name" value="WH-like_DNA-bd_sf"/>
</dbReference>
<proteinExistence type="inferred from homology"/>
<dbReference type="EC" id="3.6.4.-" evidence="9"/>
<evidence type="ECO:0000256" key="4">
    <source>
        <dbReference type="ARBA" id="ARBA00022801"/>
    </source>
</evidence>
<dbReference type="GO" id="GO:0048476">
    <property type="term" value="C:Holliday junction resolvase complex"/>
    <property type="evidence" value="ECO:0007669"/>
    <property type="project" value="UniProtKB-UniRule"/>
</dbReference>
<dbReference type="NCBIfam" id="TIGR00635">
    <property type="entry name" value="ruvB"/>
    <property type="match status" value="1"/>
</dbReference>
<dbReference type="GO" id="GO:0016887">
    <property type="term" value="F:ATP hydrolysis activity"/>
    <property type="evidence" value="ECO:0007669"/>
    <property type="project" value="RHEA"/>
</dbReference>
<dbReference type="InterPro" id="IPR003593">
    <property type="entry name" value="AAA+_ATPase"/>
</dbReference>